<reference evidence="2" key="1">
    <citation type="submission" date="2018-01" db="EMBL/GenBank/DDBJ databases">
        <authorList>
            <person name="Regsiter A."/>
            <person name="William W."/>
        </authorList>
    </citation>
    <scope>NUCLEOTIDE SEQUENCE</scope>
    <source>
        <strain evidence="2">TRIP AH-1</strain>
    </source>
</reference>
<dbReference type="EMBL" id="OJIN01000104">
    <property type="protein sequence ID" value="SPD73688.1"/>
    <property type="molecule type" value="Genomic_DNA"/>
</dbReference>
<gene>
    <name evidence="2" type="ORF">PITCH_A1920027</name>
</gene>
<dbReference type="Gene3D" id="2.40.10.220">
    <property type="entry name" value="predicted glycosyltransferase like domains"/>
    <property type="match status" value="1"/>
</dbReference>
<sequence>MSNEPSIERRKEKRHPICMDIKVIAPKTSFPAFATNISGGGLEISTPTGINPQTKLMIFLQLEEEFVFHGTVIWALGDFVNKKWIYRAGIRTDTIAFKNRQANTAAEKAEVIKKILPQIRDREAGMNELKKMFA</sequence>
<evidence type="ECO:0000313" key="2">
    <source>
        <dbReference type="EMBL" id="SPD73688.1"/>
    </source>
</evidence>
<organism evidence="2">
    <name type="scientific">uncultured Desulfobacterium sp</name>
    <dbReference type="NCBI Taxonomy" id="201089"/>
    <lineage>
        <taxon>Bacteria</taxon>
        <taxon>Pseudomonadati</taxon>
        <taxon>Thermodesulfobacteriota</taxon>
        <taxon>Desulfobacteria</taxon>
        <taxon>Desulfobacterales</taxon>
        <taxon>Desulfobacteriaceae</taxon>
        <taxon>Desulfobacterium</taxon>
        <taxon>environmental samples</taxon>
    </lineage>
</organism>
<dbReference type="GO" id="GO:0035438">
    <property type="term" value="F:cyclic-di-GMP binding"/>
    <property type="evidence" value="ECO:0007669"/>
    <property type="project" value="InterPro"/>
</dbReference>
<dbReference type="SUPFAM" id="SSF141371">
    <property type="entry name" value="PilZ domain-like"/>
    <property type="match status" value="1"/>
</dbReference>
<dbReference type="Pfam" id="PF07238">
    <property type="entry name" value="PilZ"/>
    <property type="match status" value="1"/>
</dbReference>
<feature type="domain" description="PilZ" evidence="1">
    <location>
        <begin position="8"/>
        <end position="78"/>
    </location>
</feature>
<name>A0A445MW47_9BACT</name>
<accession>A0A445MW47</accession>
<dbReference type="AlphaFoldDB" id="A0A445MW47"/>
<protein>
    <recommendedName>
        <fullName evidence="1">PilZ domain-containing protein</fullName>
    </recommendedName>
</protein>
<evidence type="ECO:0000259" key="1">
    <source>
        <dbReference type="Pfam" id="PF07238"/>
    </source>
</evidence>
<dbReference type="InterPro" id="IPR009875">
    <property type="entry name" value="PilZ_domain"/>
</dbReference>
<proteinExistence type="predicted"/>